<dbReference type="AlphaFoldDB" id="A0A511ZN03"/>
<dbReference type="STRING" id="582851.GCA_900162665_01739"/>
<dbReference type="Pfam" id="PF10282">
    <property type="entry name" value="Lactonase"/>
    <property type="match status" value="1"/>
</dbReference>
<dbReference type="PANTHER" id="PTHR30344:SF1">
    <property type="entry name" value="6-PHOSPHOGLUCONOLACTONASE"/>
    <property type="match status" value="1"/>
</dbReference>
<reference evidence="2 3" key="1">
    <citation type="submission" date="2019-07" db="EMBL/GenBank/DDBJ databases">
        <title>Whole genome shotgun sequence of Oceanobacillus sojae NBRC 105379.</title>
        <authorList>
            <person name="Hosoyama A."/>
            <person name="Uohara A."/>
            <person name="Ohji S."/>
            <person name="Ichikawa N."/>
        </authorList>
    </citation>
    <scope>NUCLEOTIDE SEQUENCE [LARGE SCALE GENOMIC DNA]</scope>
    <source>
        <strain evidence="2 3">NBRC 105379</strain>
    </source>
</reference>
<dbReference type="Gene3D" id="2.130.10.10">
    <property type="entry name" value="YVTN repeat-like/Quinoprotein amine dehydrogenase"/>
    <property type="match status" value="1"/>
</dbReference>
<organism evidence="2 3">
    <name type="scientific">Oceanobacillus sojae</name>
    <dbReference type="NCBI Taxonomy" id="582851"/>
    <lineage>
        <taxon>Bacteria</taxon>
        <taxon>Bacillati</taxon>
        <taxon>Bacillota</taxon>
        <taxon>Bacilli</taxon>
        <taxon>Bacillales</taxon>
        <taxon>Bacillaceae</taxon>
        <taxon>Oceanobacillus</taxon>
    </lineage>
</organism>
<proteinExistence type="inferred from homology"/>
<evidence type="ECO:0000313" key="3">
    <source>
        <dbReference type="Proteomes" id="UP000321558"/>
    </source>
</evidence>
<dbReference type="InterPro" id="IPR050282">
    <property type="entry name" value="Cycloisomerase_2"/>
</dbReference>
<dbReference type="GO" id="GO:0017057">
    <property type="term" value="F:6-phosphogluconolactonase activity"/>
    <property type="evidence" value="ECO:0007669"/>
    <property type="project" value="TreeGrafter"/>
</dbReference>
<dbReference type="InterPro" id="IPR015943">
    <property type="entry name" value="WD40/YVTN_repeat-like_dom_sf"/>
</dbReference>
<dbReference type="RefSeq" id="WP_147211720.1">
    <property type="nucleotide sequence ID" value="NZ_BJYM01000016.1"/>
</dbReference>
<dbReference type="InterPro" id="IPR019405">
    <property type="entry name" value="Lactonase_7-beta_prop"/>
</dbReference>
<name>A0A511ZN03_9BACI</name>
<dbReference type="PANTHER" id="PTHR30344">
    <property type="entry name" value="6-PHOSPHOGLUCONOLACTONASE-RELATED"/>
    <property type="match status" value="1"/>
</dbReference>
<dbReference type="Proteomes" id="UP000321558">
    <property type="component" value="Unassembled WGS sequence"/>
</dbReference>
<comment type="caution">
    <text evidence="2">The sequence shown here is derived from an EMBL/GenBank/DDBJ whole genome shotgun (WGS) entry which is preliminary data.</text>
</comment>
<evidence type="ECO:0000256" key="1">
    <source>
        <dbReference type="ARBA" id="ARBA00005564"/>
    </source>
</evidence>
<dbReference type="OrthoDB" id="9790815at2"/>
<sequence>MDNQYTEVLVGCYGEGGSACIHWLKIHAESGEIERLGERNGIVNPSFLAKHPVKNRVYAVSEVEDGEVVCYELDDENHRLKEEGRLPTHGGPCYAEVSDCGNYLFVSNYSRAGVVVYALDEKGDLQKEVEYIDFTSANNQDSHIHTVRQIPKTSFVIMTDIGESRLYIYQWDEKQMRLFPSQSITIPEKAGPRHIAFHPDMPVLYVANEYQSSVLVYQYVDRAASIQCIQEIETVNNLKNYGAEIQYFDGKVITSNRGSDSLTLFHVRENGRLEKEISIPVSGEWPRHFCSNQLINNQLFVCNQNSNNITVLHQKNDTYSITNDTFIIQKPVCIIGV</sequence>
<dbReference type="SUPFAM" id="SSF51004">
    <property type="entry name" value="C-terminal (heme d1) domain of cytochrome cd1-nitrite reductase"/>
    <property type="match status" value="1"/>
</dbReference>
<dbReference type="EMBL" id="BJYM01000016">
    <property type="protein sequence ID" value="GEN88817.1"/>
    <property type="molecule type" value="Genomic_DNA"/>
</dbReference>
<evidence type="ECO:0008006" key="4">
    <source>
        <dbReference type="Google" id="ProtNLM"/>
    </source>
</evidence>
<comment type="similarity">
    <text evidence="1">Belongs to the cycloisomerase 2 family.</text>
</comment>
<keyword evidence="3" id="KW-1185">Reference proteome</keyword>
<protein>
    <recommendedName>
        <fullName evidence="4">6-phosphogluconolactonase</fullName>
    </recommendedName>
</protein>
<evidence type="ECO:0000313" key="2">
    <source>
        <dbReference type="EMBL" id="GEN88817.1"/>
    </source>
</evidence>
<dbReference type="InterPro" id="IPR011048">
    <property type="entry name" value="Haem_d1_sf"/>
</dbReference>
<accession>A0A511ZN03</accession>
<gene>
    <name evidence="2" type="ORF">OSO01_35560</name>
</gene>